<sequence>MRHLVETLGGLARVEPATLGTLVTVGSHTLLRFPGAHWGLQLPAHPQWTRLVHDHGRATLILGPDPIAQSADAPRVDAYIDAALARGRLLFGFACRTSRTA</sequence>
<dbReference type="KEGG" id="sfic:EIZ62_20770"/>
<dbReference type="RefSeq" id="WP_156694108.1">
    <property type="nucleotide sequence ID" value="NZ_CP034279.1"/>
</dbReference>
<accession>A0A6I6FBB3</accession>
<evidence type="ECO:0000313" key="2">
    <source>
        <dbReference type="Proteomes" id="UP000422572"/>
    </source>
</evidence>
<name>A0A6I6FBB3_9ACTN</name>
<reference evidence="1 2" key="1">
    <citation type="submission" date="2018-12" db="EMBL/GenBank/DDBJ databases">
        <title>Complete genome sequence of Streptomyces ficellus NRRL8067, the producer of ficellomycin, feldamycin and nojirimycin.</title>
        <authorList>
            <person name="Zhang H."/>
            <person name="Yue R."/>
            <person name="Liu Y."/>
            <person name="Li M."/>
            <person name="Mu H."/>
            <person name="Zhang J."/>
        </authorList>
    </citation>
    <scope>NUCLEOTIDE SEQUENCE [LARGE SCALE GENOMIC DNA]</scope>
    <source>
        <strain evidence="1 2">NRRL 8067</strain>
    </source>
</reference>
<dbReference type="OrthoDB" id="4247963at2"/>
<gene>
    <name evidence="1" type="ORF">EIZ62_20770</name>
</gene>
<dbReference type="EMBL" id="CP034279">
    <property type="protein sequence ID" value="QGV80391.1"/>
    <property type="molecule type" value="Genomic_DNA"/>
</dbReference>
<dbReference type="Proteomes" id="UP000422572">
    <property type="component" value="Chromosome"/>
</dbReference>
<organism evidence="1 2">
    <name type="scientific">Streptomyces ficellus</name>
    <dbReference type="NCBI Taxonomy" id="1977088"/>
    <lineage>
        <taxon>Bacteria</taxon>
        <taxon>Bacillati</taxon>
        <taxon>Actinomycetota</taxon>
        <taxon>Actinomycetes</taxon>
        <taxon>Kitasatosporales</taxon>
        <taxon>Streptomycetaceae</taxon>
        <taxon>Streptomyces</taxon>
    </lineage>
</organism>
<keyword evidence="2" id="KW-1185">Reference proteome</keyword>
<dbReference type="AlphaFoldDB" id="A0A6I6FBB3"/>
<evidence type="ECO:0000313" key="1">
    <source>
        <dbReference type="EMBL" id="QGV80391.1"/>
    </source>
</evidence>
<proteinExistence type="predicted"/>
<protein>
    <submittedName>
        <fullName evidence="1">Uncharacterized protein</fullName>
    </submittedName>
</protein>